<evidence type="ECO:0000313" key="7">
    <source>
        <dbReference type="Proteomes" id="UP000594967"/>
    </source>
</evidence>
<dbReference type="GO" id="GO:0000287">
    <property type="term" value="F:magnesium ion binding"/>
    <property type="evidence" value="ECO:0007669"/>
    <property type="project" value="InterPro"/>
</dbReference>
<dbReference type="GO" id="GO:0005829">
    <property type="term" value="C:cytosol"/>
    <property type="evidence" value="ECO:0007669"/>
    <property type="project" value="TreeGrafter"/>
</dbReference>
<name>A0A2X4V5L4_SERPL</name>
<evidence type="ECO:0000256" key="1">
    <source>
        <dbReference type="ARBA" id="ARBA00010990"/>
    </source>
</evidence>
<dbReference type="InterPro" id="IPR008278">
    <property type="entry name" value="4-PPantetheinyl_Trfase_dom"/>
</dbReference>
<dbReference type="EMBL" id="CP065673">
    <property type="protein sequence ID" value="QPS23115.1"/>
    <property type="molecule type" value="Genomic_DNA"/>
</dbReference>
<evidence type="ECO:0000313" key="5">
    <source>
        <dbReference type="EMBL" id="SQI47397.1"/>
    </source>
</evidence>
<comment type="similarity">
    <text evidence="1">Belongs to the P-Pant transferase superfamily. Gsp/Sfp/HetI/AcpT family.</text>
</comment>
<dbReference type="InterPro" id="IPR037143">
    <property type="entry name" value="4-PPantetheinyl_Trfase_dom_sf"/>
</dbReference>
<evidence type="ECO:0000313" key="4">
    <source>
        <dbReference type="EMBL" id="QPS23115.1"/>
    </source>
</evidence>
<sequence length="241" mass="27016">MACHFARWIPASAALDTHRLSAEMLTATAAFSAKRRQRFLQGRILLAEMMFYLYGLPTLPPIATTPTGRPCFADNHLPDFSLAYASDTVGVLLSNEGKVGLDIEVMRARGGQQKKLQHQYQTPTETAWISAQYDQLEAETQLWSIRQSVLKLSGLGNSGQSTLLLHPFSGHLRSSATPQVQVMSDIDEYLSWACAHEPNLDRLVCWQYEEHKGLQKYGEISSRTPTISTRFVKLTSLAHHR</sequence>
<dbReference type="Proteomes" id="UP000594967">
    <property type="component" value="Chromosome"/>
</dbReference>
<dbReference type="GO" id="GO:0008897">
    <property type="term" value="F:holo-[acyl-carrier-protein] synthase activity"/>
    <property type="evidence" value="ECO:0007669"/>
    <property type="project" value="InterPro"/>
</dbReference>
<dbReference type="Pfam" id="PF01648">
    <property type="entry name" value="ACPS"/>
    <property type="match status" value="1"/>
</dbReference>
<gene>
    <name evidence="4" type="ORF">I6G64_12460</name>
    <name evidence="5" type="ORF">NCTC12961_06001</name>
</gene>
<proteinExistence type="inferred from homology"/>
<reference evidence="5 6" key="1">
    <citation type="submission" date="2018-06" db="EMBL/GenBank/DDBJ databases">
        <authorList>
            <consortium name="Pathogen Informatics"/>
            <person name="Doyle S."/>
        </authorList>
    </citation>
    <scope>NUCLEOTIDE SEQUENCE [LARGE SCALE GENOMIC DNA]</scope>
    <source>
        <strain evidence="5 6">NCTC12961</strain>
    </source>
</reference>
<keyword evidence="2 4" id="KW-0808">Transferase</keyword>
<accession>A0A2X4V5L4</accession>
<dbReference type="SUPFAM" id="SSF56214">
    <property type="entry name" value="4'-phosphopantetheinyl transferase"/>
    <property type="match status" value="2"/>
</dbReference>
<dbReference type="PANTHER" id="PTHR12215:SF22">
    <property type="entry name" value="CYTOPLASMIC PROTEIN"/>
    <property type="match status" value="1"/>
</dbReference>
<evidence type="ECO:0000313" key="6">
    <source>
        <dbReference type="Proteomes" id="UP000248897"/>
    </source>
</evidence>
<keyword evidence="7" id="KW-1185">Reference proteome</keyword>
<feature type="domain" description="4'-phosphopantetheinyl transferase" evidence="3">
    <location>
        <begin position="99"/>
        <end position="181"/>
    </location>
</feature>
<reference evidence="4 7" key="2">
    <citation type="submission" date="2020-12" db="EMBL/GenBank/DDBJ databases">
        <title>FDA dAtabase for Regulatory Grade micrObial Sequences (FDA-ARGOS): Supporting development and validation of Infectious Disease Dx tests.</title>
        <authorList>
            <person name="Sproer C."/>
            <person name="Gronow S."/>
            <person name="Severitt S."/>
            <person name="Schroder I."/>
            <person name="Tallon L."/>
            <person name="Sadzewicz L."/>
            <person name="Zhao X."/>
            <person name="Boylan J."/>
            <person name="Ott S."/>
            <person name="Bowen H."/>
            <person name="Vavikolanu K."/>
            <person name="Mehta A."/>
            <person name="Aluvathingal J."/>
            <person name="Nadendla S."/>
            <person name="Lowell S."/>
            <person name="Myers T."/>
            <person name="Yan Y."/>
            <person name="Sichtig H."/>
        </authorList>
    </citation>
    <scope>NUCLEOTIDE SEQUENCE [LARGE SCALE GENOMIC DNA]</scope>
    <source>
        <strain evidence="4 7">FDAARGOS_907</strain>
    </source>
</reference>
<dbReference type="STRING" id="82996.ADP72_10935"/>
<dbReference type="GO" id="GO:0019878">
    <property type="term" value="P:lysine biosynthetic process via aminoadipic acid"/>
    <property type="evidence" value="ECO:0007669"/>
    <property type="project" value="TreeGrafter"/>
</dbReference>
<protein>
    <submittedName>
        <fullName evidence="4">4'-phosphopantetheinyl transferase superfamily protein</fullName>
    </submittedName>
    <submittedName>
        <fullName evidence="5">Holo-(Acyl carrier protein) synthase 2</fullName>
    </submittedName>
</protein>
<evidence type="ECO:0000256" key="2">
    <source>
        <dbReference type="ARBA" id="ARBA00022679"/>
    </source>
</evidence>
<organism evidence="5 6">
    <name type="scientific">Serratia plymuthica</name>
    <dbReference type="NCBI Taxonomy" id="82996"/>
    <lineage>
        <taxon>Bacteria</taxon>
        <taxon>Pseudomonadati</taxon>
        <taxon>Pseudomonadota</taxon>
        <taxon>Gammaproteobacteria</taxon>
        <taxon>Enterobacterales</taxon>
        <taxon>Yersiniaceae</taxon>
        <taxon>Serratia</taxon>
    </lineage>
</organism>
<dbReference type="InterPro" id="IPR050559">
    <property type="entry name" value="P-Pant_transferase_sf"/>
</dbReference>
<dbReference type="EMBL" id="LS483469">
    <property type="protein sequence ID" value="SQI47397.1"/>
    <property type="molecule type" value="Genomic_DNA"/>
</dbReference>
<dbReference type="PANTHER" id="PTHR12215">
    <property type="entry name" value="PHOSPHOPANTETHEINE TRANSFERASE"/>
    <property type="match status" value="1"/>
</dbReference>
<dbReference type="AlphaFoldDB" id="A0A2X4V5L4"/>
<dbReference type="RefSeq" id="WP_062869103.1">
    <property type="nucleotide sequence ID" value="NZ_CAMITG010000007.1"/>
</dbReference>
<dbReference type="Gene3D" id="3.90.470.20">
    <property type="entry name" value="4'-phosphopantetheinyl transferase domain"/>
    <property type="match status" value="2"/>
</dbReference>
<dbReference type="Proteomes" id="UP000248897">
    <property type="component" value="Chromosome 1"/>
</dbReference>
<evidence type="ECO:0000259" key="3">
    <source>
        <dbReference type="Pfam" id="PF01648"/>
    </source>
</evidence>